<dbReference type="AlphaFoldDB" id="A0A844XVD4"/>
<accession>A0A844XVD4</accession>
<sequence>MKFAPQILSAVAVVAIAGAVSGATIGDSPVLKEGHGDTLPEAPIINASNDALRHTTRPPDHYPLKTPEGTIEVAELALHGRLHDRGGNMWWDDRSDQSVDMNAGYDFYETASPERIAREEALLAYTGGRADGHSRPVEEIHDPVLQRVTRAEAPMVLAEPAELEVAESSDRTAAEPRIGNSKTVNVAAALARRN</sequence>
<name>A0A844XVD4_9SPHN</name>
<gene>
    <name evidence="1" type="ORF">GRI69_13805</name>
</gene>
<proteinExistence type="predicted"/>
<keyword evidence="2" id="KW-1185">Reference proteome</keyword>
<dbReference type="OrthoDB" id="7410599at2"/>
<comment type="caution">
    <text evidence="1">The sequence shown here is derived from an EMBL/GenBank/DDBJ whole genome shotgun (WGS) entry which is preliminary data.</text>
</comment>
<evidence type="ECO:0000313" key="2">
    <source>
        <dbReference type="Proteomes" id="UP000448199"/>
    </source>
</evidence>
<dbReference type="RefSeq" id="WP_160728859.1">
    <property type="nucleotide sequence ID" value="NZ_WTYC01000009.1"/>
</dbReference>
<reference evidence="1 2" key="1">
    <citation type="submission" date="2019-12" db="EMBL/GenBank/DDBJ databases">
        <title>Genomic-based taxomic classification of the family Erythrobacteraceae.</title>
        <authorList>
            <person name="Xu L."/>
        </authorList>
    </citation>
    <scope>NUCLEOTIDE SEQUENCE [LARGE SCALE GENOMIC DNA]</scope>
    <source>
        <strain evidence="1 2">DSM 17792</strain>
    </source>
</reference>
<protein>
    <submittedName>
        <fullName evidence="1">Uncharacterized protein</fullName>
    </submittedName>
</protein>
<evidence type="ECO:0000313" key="1">
    <source>
        <dbReference type="EMBL" id="MXO49329.1"/>
    </source>
</evidence>
<dbReference type="EMBL" id="WTYC01000009">
    <property type="protein sequence ID" value="MXO49329.1"/>
    <property type="molecule type" value="Genomic_DNA"/>
</dbReference>
<dbReference type="Proteomes" id="UP000448199">
    <property type="component" value="Unassembled WGS sequence"/>
</dbReference>
<organism evidence="1 2">
    <name type="scientific">Qipengyuania vulgaris</name>
    <dbReference type="NCBI Taxonomy" id="291985"/>
    <lineage>
        <taxon>Bacteria</taxon>
        <taxon>Pseudomonadati</taxon>
        <taxon>Pseudomonadota</taxon>
        <taxon>Alphaproteobacteria</taxon>
        <taxon>Sphingomonadales</taxon>
        <taxon>Erythrobacteraceae</taxon>
        <taxon>Qipengyuania</taxon>
    </lineage>
</organism>